<dbReference type="EMBL" id="FOGU01000012">
    <property type="protein sequence ID" value="SES35469.1"/>
    <property type="molecule type" value="Genomic_DNA"/>
</dbReference>
<evidence type="ECO:0000313" key="2">
    <source>
        <dbReference type="Proteomes" id="UP000198885"/>
    </source>
</evidence>
<dbReference type="STRING" id="641238.SAMN04490244_1125"/>
<organism evidence="1 2">
    <name type="scientific">Tranquillimonas rosea</name>
    <dbReference type="NCBI Taxonomy" id="641238"/>
    <lineage>
        <taxon>Bacteria</taxon>
        <taxon>Pseudomonadati</taxon>
        <taxon>Pseudomonadota</taxon>
        <taxon>Alphaproteobacteria</taxon>
        <taxon>Rhodobacterales</taxon>
        <taxon>Roseobacteraceae</taxon>
        <taxon>Tranquillimonas</taxon>
    </lineage>
</organism>
<sequence length="39" mass="4484">MPDTKYSNPFPDSYLPDGSLFRAIKRAVLRLMNRRSAKA</sequence>
<name>A0A1H9WNW6_9RHOB</name>
<proteinExistence type="predicted"/>
<keyword evidence="2" id="KW-1185">Reference proteome</keyword>
<dbReference type="AlphaFoldDB" id="A0A1H9WNW6"/>
<gene>
    <name evidence="1" type="ORF">SAMN04490244_1125</name>
</gene>
<evidence type="ECO:0000313" key="1">
    <source>
        <dbReference type="EMBL" id="SES35469.1"/>
    </source>
</evidence>
<protein>
    <submittedName>
        <fullName evidence="1">Uncharacterized protein</fullName>
    </submittedName>
</protein>
<dbReference type="Proteomes" id="UP000198885">
    <property type="component" value="Unassembled WGS sequence"/>
</dbReference>
<reference evidence="1 2" key="1">
    <citation type="submission" date="2016-10" db="EMBL/GenBank/DDBJ databases">
        <authorList>
            <person name="de Groot N.N."/>
        </authorList>
    </citation>
    <scope>NUCLEOTIDE SEQUENCE [LARGE SCALE GENOMIC DNA]</scope>
    <source>
        <strain evidence="1 2">DSM 23042</strain>
    </source>
</reference>
<accession>A0A1H9WNW6</accession>